<protein>
    <submittedName>
        <fullName evidence="1">Uncharacterized protein</fullName>
    </submittedName>
</protein>
<reference evidence="2" key="1">
    <citation type="journal article" date="2016" name="Nat. Biotechnol.">
        <title>Sequencing wild and cultivated cassava and related species reveals extensive interspecific hybridization and genetic diversity.</title>
        <authorList>
            <person name="Bredeson J.V."/>
            <person name="Lyons J.B."/>
            <person name="Prochnik S.E."/>
            <person name="Wu G.A."/>
            <person name="Ha C.M."/>
            <person name="Edsinger-Gonzales E."/>
            <person name="Grimwood J."/>
            <person name="Schmutz J."/>
            <person name="Rabbi I.Y."/>
            <person name="Egesi C."/>
            <person name="Nauluvula P."/>
            <person name="Lebot V."/>
            <person name="Ndunguru J."/>
            <person name="Mkamilo G."/>
            <person name="Bart R.S."/>
            <person name="Setter T.L."/>
            <person name="Gleadow R.M."/>
            <person name="Kulakow P."/>
            <person name="Ferguson M.E."/>
            <person name="Rounsley S."/>
            <person name="Rokhsar D.S."/>
        </authorList>
    </citation>
    <scope>NUCLEOTIDE SEQUENCE [LARGE SCALE GENOMIC DNA]</scope>
    <source>
        <strain evidence="2">cv. AM560-2</strain>
    </source>
</reference>
<proteinExistence type="predicted"/>
<dbReference type="EMBL" id="CM004395">
    <property type="protein sequence ID" value="KAG8647676.1"/>
    <property type="molecule type" value="Genomic_DNA"/>
</dbReference>
<dbReference type="Proteomes" id="UP000091857">
    <property type="component" value="Chromosome 9"/>
</dbReference>
<evidence type="ECO:0000313" key="1">
    <source>
        <dbReference type="EMBL" id="KAG8647676.1"/>
    </source>
</evidence>
<comment type="caution">
    <text evidence="1">The sequence shown here is derived from an EMBL/GenBank/DDBJ whole genome shotgun (WGS) entry which is preliminary data.</text>
</comment>
<organism evidence="1 2">
    <name type="scientific">Manihot esculenta</name>
    <name type="common">Cassava</name>
    <name type="synonym">Jatropha manihot</name>
    <dbReference type="NCBI Taxonomy" id="3983"/>
    <lineage>
        <taxon>Eukaryota</taxon>
        <taxon>Viridiplantae</taxon>
        <taxon>Streptophyta</taxon>
        <taxon>Embryophyta</taxon>
        <taxon>Tracheophyta</taxon>
        <taxon>Spermatophyta</taxon>
        <taxon>Magnoliopsida</taxon>
        <taxon>eudicotyledons</taxon>
        <taxon>Gunneridae</taxon>
        <taxon>Pentapetalae</taxon>
        <taxon>rosids</taxon>
        <taxon>fabids</taxon>
        <taxon>Malpighiales</taxon>
        <taxon>Euphorbiaceae</taxon>
        <taxon>Crotonoideae</taxon>
        <taxon>Manihoteae</taxon>
        <taxon>Manihot</taxon>
    </lineage>
</organism>
<accession>A0ACB7H643</accession>
<keyword evidence="2" id="KW-1185">Reference proteome</keyword>
<sequence length="156" mass="18079">MTDLGLMSYFLSLEVRQRKNEIFINQSKYIKEILKKFHMEGCKPVDTVRQPRVKFCKDDHAAKVNENHYRSLLGYLMYLTASRFDIMHIVSLISRFMHCASEEHLQIAKCIVRFIKGIIDFGVKYACSQNFKLVGFSHSDLVGSIDDMKSTTGFLL</sequence>
<name>A0ACB7H643_MANES</name>
<evidence type="ECO:0000313" key="2">
    <source>
        <dbReference type="Proteomes" id="UP000091857"/>
    </source>
</evidence>
<gene>
    <name evidence="1" type="ORF">MANES_09G096383v8</name>
</gene>